<organism evidence="3 4">
    <name type="scientific">Pogona vitticeps</name>
    <name type="common">central bearded dragon</name>
    <dbReference type="NCBI Taxonomy" id="103695"/>
    <lineage>
        <taxon>Eukaryota</taxon>
        <taxon>Metazoa</taxon>
        <taxon>Chordata</taxon>
        <taxon>Craniata</taxon>
        <taxon>Vertebrata</taxon>
        <taxon>Euteleostomi</taxon>
        <taxon>Lepidosauria</taxon>
        <taxon>Squamata</taxon>
        <taxon>Bifurcata</taxon>
        <taxon>Unidentata</taxon>
        <taxon>Episquamata</taxon>
        <taxon>Toxicofera</taxon>
        <taxon>Iguania</taxon>
        <taxon>Acrodonta</taxon>
        <taxon>Agamidae</taxon>
        <taxon>Amphibolurinae</taxon>
        <taxon>Pogona</taxon>
    </lineage>
</organism>
<feature type="compositionally biased region" description="Polar residues" evidence="2">
    <location>
        <begin position="251"/>
        <end position="263"/>
    </location>
</feature>
<evidence type="ECO:0000313" key="3">
    <source>
        <dbReference type="Proteomes" id="UP001652642"/>
    </source>
</evidence>
<proteinExistence type="predicted"/>
<evidence type="ECO:0000256" key="1">
    <source>
        <dbReference type="SAM" id="Coils"/>
    </source>
</evidence>
<reference evidence="4" key="1">
    <citation type="submission" date="2025-08" db="UniProtKB">
        <authorList>
            <consortium name="RefSeq"/>
        </authorList>
    </citation>
    <scope>IDENTIFICATION</scope>
</reference>
<feature type="compositionally biased region" description="Low complexity" evidence="2">
    <location>
        <begin position="215"/>
        <end position="227"/>
    </location>
</feature>
<dbReference type="PANTHER" id="PTHR36867:SF1">
    <property type="entry name" value="RIKEN CDNA 2610318N02 GENE"/>
    <property type="match status" value="1"/>
</dbReference>
<sequence length="263" mass="29449">MEILDEFDNESPLYISFCTRVSPEEFEQQSLSYTEKSLQDLYRKMEQNPGICESIVRKRKQLDQEEADLVSYLQAKLSLLFHGGHPLEMEEMEAEVEQLKREMQKASNYAVAAKRASQWPLARRSRKNILRGKFCPCQTRPPEPTTPPMPKIFGPYPTQAERSTDLNAPWAGLSPINQKSLVNLHPLMMNAMGCRSSFQASESFSRLKTSNFPRSTGSESFQSSSPSGTASVLNPPTLGKPRVRKEDGTENETTGPGSQPTGA</sequence>
<feature type="region of interest" description="Disordered" evidence="2">
    <location>
        <begin position="208"/>
        <end position="263"/>
    </location>
</feature>
<gene>
    <name evidence="4" type="primary">LOC110082897</name>
</gene>
<dbReference type="PANTHER" id="PTHR36867">
    <property type="entry name" value="MCG131172, ISOFORM CRA_A"/>
    <property type="match status" value="1"/>
</dbReference>
<keyword evidence="3" id="KW-1185">Reference proteome</keyword>
<evidence type="ECO:0000256" key="2">
    <source>
        <dbReference type="SAM" id="MobiDB-lite"/>
    </source>
</evidence>
<feature type="coiled-coil region" evidence="1">
    <location>
        <begin position="89"/>
        <end position="116"/>
    </location>
</feature>
<evidence type="ECO:0000313" key="4">
    <source>
        <dbReference type="RefSeq" id="XP_072839390.1"/>
    </source>
</evidence>
<accession>A0ABM5F1W2</accession>
<name>A0ABM5F1W2_9SAUR</name>
<dbReference type="RefSeq" id="XP_072839390.1">
    <property type="nucleotide sequence ID" value="XM_072983289.1"/>
</dbReference>
<keyword evidence="1" id="KW-0175">Coiled coil</keyword>
<dbReference type="Proteomes" id="UP001652642">
    <property type="component" value="Chromosome 14"/>
</dbReference>
<dbReference type="GeneID" id="110082897"/>
<protein>
    <submittedName>
        <fullName evidence="4">Uncharacterized protein</fullName>
    </submittedName>
</protein>